<dbReference type="OrthoDB" id="251863at2"/>
<dbReference type="AlphaFoldDB" id="A0A0S4L558"/>
<dbReference type="Proteomes" id="UP000198736">
    <property type="component" value="Unassembled WGS sequence"/>
</dbReference>
<dbReference type="RefSeq" id="WP_090893896.1">
    <property type="nucleotide sequence ID" value="NZ_CZPZ01000001.1"/>
</dbReference>
<dbReference type="Gene3D" id="2.60.120.200">
    <property type="match status" value="1"/>
</dbReference>
<gene>
    <name evidence="1" type="ORF">COMA2_10256</name>
</gene>
<dbReference type="EMBL" id="CZPZ01000001">
    <property type="protein sequence ID" value="CUS31720.1"/>
    <property type="molecule type" value="Genomic_DNA"/>
</dbReference>
<sequence length="337" mass="36355">MRPTGTKHIWVLSHFLVGILFGMVFPLTPAHVLAQVGIASKYIGDQGIANDPDVIFAENFETNVSVFSTRFNGGGPSGISTSTDHPSVSSGGQSVRLIPNGGNGTLYRQLPTNYNTLYFRYYVKYLGNVSHHAGGYMGGYFPPSGWPQGDAGLKGVRPNGDRLFISALEQQGSPNGGQPATRLDTYNNFVGMQGSAFNGLYYGRNYIVTENVPLSVGQWQCVEMRVKMNTTATGRDGELQIWINGTQVQNFVPGSPIGTYDAGGAWRTGAGSGFPGLQWRDVLTYGINWIKLQNYSDVGTPYDVLFDDLVVATKPIGPIRAAGDTVPPSAPTNLRVM</sequence>
<proteinExistence type="predicted"/>
<keyword evidence="2" id="KW-1185">Reference proteome</keyword>
<organism evidence="1 2">
    <name type="scientific">Candidatus Nitrospira nitrificans</name>
    <dbReference type="NCBI Taxonomy" id="1742973"/>
    <lineage>
        <taxon>Bacteria</taxon>
        <taxon>Pseudomonadati</taxon>
        <taxon>Nitrospirota</taxon>
        <taxon>Nitrospiria</taxon>
        <taxon>Nitrospirales</taxon>
        <taxon>Nitrospiraceae</taxon>
        <taxon>Nitrospira</taxon>
    </lineage>
</organism>
<accession>A0A0S4L558</accession>
<evidence type="ECO:0000313" key="1">
    <source>
        <dbReference type="EMBL" id="CUS31720.1"/>
    </source>
</evidence>
<reference evidence="2" key="1">
    <citation type="submission" date="2015-10" db="EMBL/GenBank/DDBJ databases">
        <authorList>
            <person name="Luecker S."/>
            <person name="Luecker S."/>
        </authorList>
    </citation>
    <scope>NUCLEOTIDE SEQUENCE [LARGE SCALE GENOMIC DNA]</scope>
</reference>
<protein>
    <submittedName>
        <fullName evidence="1">Uncharacterized protein</fullName>
    </submittedName>
</protein>
<name>A0A0S4L558_9BACT</name>
<evidence type="ECO:0000313" key="2">
    <source>
        <dbReference type="Proteomes" id="UP000198736"/>
    </source>
</evidence>
<dbReference type="STRING" id="1742973.COMA2_10256"/>